<evidence type="ECO:0000313" key="1">
    <source>
        <dbReference type="EMBL" id="KAJ3531840.1"/>
    </source>
</evidence>
<proteinExistence type="predicted"/>
<reference evidence="1" key="1">
    <citation type="submission" date="2022-08" db="EMBL/GenBank/DDBJ databases">
        <title>Genome Sequence of Fusarium decemcellulare.</title>
        <authorList>
            <person name="Buettner E."/>
        </authorList>
    </citation>
    <scope>NUCLEOTIDE SEQUENCE</scope>
    <source>
        <strain evidence="1">Babe19</strain>
    </source>
</reference>
<organism evidence="1 2">
    <name type="scientific">Fusarium decemcellulare</name>
    <dbReference type="NCBI Taxonomy" id="57161"/>
    <lineage>
        <taxon>Eukaryota</taxon>
        <taxon>Fungi</taxon>
        <taxon>Dikarya</taxon>
        <taxon>Ascomycota</taxon>
        <taxon>Pezizomycotina</taxon>
        <taxon>Sordariomycetes</taxon>
        <taxon>Hypocreomycetidae</taxon>
        <taxon>Hypocreales</taxon>
        <taxon>Nectriaceae</taxon>
        <taxon>Fusarium</taxon>
        <taxon>Fusarium decemcellulare species complex</taxon>
    </lineage>
</organism>
<dbReference type="Proteomes" id="UP001148629">
    <property type="component" value="Unassembled WGS sequence"/>
</dbReference>
<protein>
    <submittedName>
        <fullName evidence="1">Uncharacterized protein</fullName>
    </submittedName>
</protein>
<keyword evidence="2" id="KW-1185">Reference proteome</keyword>
<comment type="caution">
    <text evidence="1">The sequence shown here is derived from an EMBL/GenBank/DDBJ whole genome shotgun (WGS) entry which is preliminary data.</text>
</comment>
<gene>
    <name evidence="1" type="ORF">NM208_g8703</name>
</gene>
<sequence>MDPLSVIASVAGIATAAGEVAKILGPYTTAAKDAPKIAAQLSSEALATRTIISGLEQLAGNFSAENVKYASLIQVDHLKAVLLDGVMVFSELMAVLQTLPSLEPSSPGWRLWPAMQWTRKKSVLNAIYDRLKAFKVSITCILSILQSDSQVRAENSQQQLISTVETLLESNHDLSRRMIGIESSFDSMSQRRASLQLTASIDSSKPHTPPPRRASLFEFDFERDLKSSRVYRRAKRDTMDYSVRSSVARTHAWSSLSGISLGEISHIAVLSLPLYAEDITNPQHYNFGHETVQPLPFLSPTLRARSIYHECVEVQLQLSQLEWFAQFQPQKSQKGTEDENPLSALIAIFRRGTPLLLLFNQLDSSQRGRWEGLMDSKPSERFAKLAMVEFVQACVRCLDFQPSDCFTVADLMSNDTTNHVKVIRLVRLLLERLTKAGVIQAVLFESTPMIFTAEPSPVALAMDEFLCDERLYLHCLESLLETSEQIRSFSTLPVDALKQVFAPLSLLVDAQRKFLIQAEMLVQKPSLLRTWGSVFQEWSKQSGIYYAALISTEKESKSTIRTALSTVEDDDVERKTLLFEALGTLGLPTQRLEKYEAFLQELSQHGLHTVYDSELANEGLEWVKETVDISIVAKELSVAEAALLEGLDQERKKEIWQLGKLLMFDNVDIADPGGDPTSKTRFFLYQKGILQATESYPKSTRRRILKYGRPSTQDSLKSQLSITQIIHARDIKQILPAYLNELKGCEIKWGVGDKDNSLVFGLHSKPHMDKWKMELESMRKRNRGSKPPSKYPIEYKLVVTGGGGTGKSNLAIQLIQSHFVDEYDPTIEESYRKQCVIDGEVAILDVLDTAGQEEYSAMREQYMRTGEGFLLVYSITSRQSFTQTKSFQQQILRVKDKDYFPIVLVGNNCSRESEREVSRNEGEALARDLGCKFIETDTKSRVNVDEAFYVLVREIRRYNDEMAGYLDPYAQETTTSVMGYYFSDGTVSTYVCPSDLYFFSGFTVPGDDSTYARCDPDPTLEYLATGCSDDYVLYSQVGGGGCVALTIYDSDGDEDEAASQYLADCSTYLNPPENIQVFFKESPSISSTITSDDSSSTTSDDASTSTDDSTTTNKRTSTSTVGTTPASGPTGGTQRDDNGGGLSGGVIAGIAIGALAGVC</sequence>
<accession>A0ACC1S4D6</accession>
<dbReference type="EMBL" id="JANRMS010001020">
    <property type="protein sequence ID" value="KAJ3531840.1"/>
    <property type="molecule type" value="Genomic_DNA"/>
</dbReference>
<evidence type="ECO:0000313" key="2">
    <source>
        <dbReference type="Proteomes" id="UP001148629"/>
    </source>
</evidence>
<name>A0ACC1S4D6_9HYPO</name>